<evidence type="ECO:0000313" key="4">
    <source>
        <dbReference type="Proteomes" id="UP000663850"/>
    </source>
</evidence>
<comment type="caution">
    <text evidence="3">The sequence shown here is derived from an EMBL/GenBank/DDBJ whole genome shotgun (WGS) entry which is preliminary data.</text>
</comment>
<evidence type="ECO:0000313" key="3">
    <source>
        <dbReference type="EMBL" id="CAE6444005.1"/>
    </source>
</evidence>
<dbReference type="InterPro" id="IPR057678">
    <property type="entry name" value="DUF7918"/>
</dbReference>
<evidence type="ECO:0000259" key="2">
    <source>
        <dbReference type="Pfam" id="PF25534"/>
    </source>
</evidence>
<proteinExistence type="predicted"/>
<protein>
    <recommendedName>
        <fullName evidence="2">DUF7918 domain-containing protein</fullName>
    </recommendedName>
</protein>
<evidence type="ECO:0000256" key="1">
    <source>
        <dbReference type="SAM" id="MobiDB-lite"/>
    </source>
</evidence>
<dbReference type="EMBL" id="CAJMWZ010001871">
    <property type="protein sequence ID" value="CAE6444005.1"/>
    <property type="molecule type" value="Genomic_DNA"/>
</dbReference>
<organism evidence="3 4">
    <name type="scientific">Rhizoctonia solani</name>
    <dbReference type="NCBI Taxonomy" id="456999"/>
    <lineage>
        <taxon>Eukaryota</taxon>
        <taxon>Fungi</taxon>
        <taxon>Dikarya</taxon>
        <taxon>Basidiomycota</taxon>
        <taxon>Agaricomycotina</taxon>
        <taxon>Agaricomycetes</taxon>
        <taxon>Cantharellales</taxon>
        <taxon>Ceratobasidiaceae</taxon>
        <taxon>Rhizoctonia</taxon>
    </lineage>
</organism>
<reference evidence="3" key="1">
    <citation type="submission" date="2021-01" db="EMBL/GenBank/DDBJ databases">
        <authorList>
            <person name="Kaushik A."/>
        </authorList>
    </citation>
    <scope>NUCLEOTIDE SEQUENCE</scope>
    <source>
        <strain evidence="3">Type strain: AG8-Rh-89/</strain>
    </source>
</reference>
<gene>
    <name evidence="3" type="ORF">RDB_LOCUS33390</name>
</gene>
<dbReference type="PANTHER" id="PTHR36223">
    <property type="entry name" value="BETA-LACTAMASE-TYPE TRANSPEPTIDASE FOLD DOMAIN CONTAINING PROTEIN"/>
    <property type="match status" value="1"/>
</dbReference>
<feature type="domain" description="DUF7918" evidence="2">
    <location>
        <begin position="15"/>
        <end position="217"/>
    </location>
</feature>
<feature type="region of interest" description="Disordered" evidence="1">
    <location>
        <begin position="255"/>
        <end position="284"/>
    </location>
</feature>
<feature type="compositionally biased region" description="Basic residues" evidence="1">
    <location>
        <begin position="263"/>
        <end position="275"/>
    </location>
</feature>
<name>A0A8H3GBQ2_9AGAM</name>
<dbReference type="Proteomes" id="UP000663850">
    <property type="component" value="Unassembled WGS sequence"/>
</dbReference>
<dbReference type="AlphaFoldDB" id="A0A8H3GBQ2"/>
<sequence>MPLNHLGFSVWIADSEGNELPEYEVKLVNDHKIECWIPSTEGSNFKIMWKILNAMPGLDLAIYPYLDGVGMTGATQRMGSTFPGYVHELDSHRTGSSTVRLFEFGKRILTDREDAARPSDAQLYYLNTIVARFNWGLIGTAQPALDFSVPQEAAPLNEKSVKKGHSGSAGLGRAVARAQLPNHMCTFSPSAAANPVMFVFRYAPRDWLKARDIIPPSPQPSPSPQIKPKRERSFDSDVIDIDDLLTDDEVVVEKHMVPAPATSRKKHCTMRRKGTGVKTESKDK</sequence>
<dbReference type="PANTHER" id="PTHR36223:SF1">
    <property type="entry name" value="TRANSCRIPTION ELONGATION FACTOR EAF N-TERMINAL DOMAIN-CONTAINING PROTEIN"/>
    <property type="match status" value="1"/>
</dbReference>
<dbReference type="Pfam" id="PF25534">
    <property type="entry name" value="DUF7918"/>
    <property type="match status" value="1"/>
</dbReference>
<accession>A0A8H3GBQ2</accession>
<feature type="region of interest" description="Disordered" evidence="1">
    <location>
        <begin position="211"/>
        <end position="238"/>
    </location>
</feature>
<feature type="compositionally biased region" description="Pro residues" evidence="1">
    <location>
        <begin position="215"/>
        <end position="225"/>
    </location>
</feature>